<keyword evidence="10" id="KW-0732">Signal</keyword>
<evidence type="ECO:0000256" key="5">
    <source>
        <dbReference type="ARBA" id="ARBA00023002"/>
    </source>
</evidence>
<dbReference type="PANTHER" id="PTHR47950:SF49">
    <property type="entry name" value="CYTOCHROME P450"/>
    <property type="match status" value="1"/>
</dbReference>
<proteinExistence type="inferred from homology"/>
<organism evidence="11 12">
    <name type="scientific">Nelumbo nucifera</name>
    <name type="common">Sacred lotus</name>
    <dbReference type="NCBI Taxonomy" id="4432"/>
    <lineage>
        <taxon>Eukaryota</taxon>
        <taxon>Viridiplantae</taxon>
        <taxon>Streptophyta</taxon>
        <taxon>Embryophyta</taxon>
        <taxon>Tracheophyta</taxon>
        <taxon>Spermatophyta</taxon>
        <taxon>Magnoliopsida</taxon>
        <taxon>Proteales</taxon>
        <taxon>Nelumbonaceae</taxon>
        <taxon>Nelumbo</taxon>
    </lineage>
</organism>
<comment type="caution">
    <text evidence="11">The sequence shown here is derived from an EMBL/GenBank/DDBJ whole genome shotgun (WGS) entry which is preliminary data.</text>
</comment>
<dbReference type="FunFam" id="1.10.630.10:FF:000126">
    <property type="entry name" value="Predicted protein"/>
    <property type="match status" value="1"/>
</dbReference>
<evidence type="ECO:0000256" key="8">
    <source>
        <dbReference type="PIRSR" id="PIRSR602401-1"/>
    </source>
</evidence>
<evidence type="ECO:0000313" key="11">
    <source>
        <dbReference type="EMBL" id="DAD26816.1"/>
    </source>
</evidence>
<dbReference type="GO" id="GO:0020037">
    <property type="term" value="F:heme binding"/>
    <property type="evidence" value="ECO:0007669"/>
    <property type="project" value="InterPro"/>
</dbReference>
<dbReference type="PANTHER" id="PTHR47950">
    <property type="entry name" value="CYTOCHROME P450, FAMILY 76, SUBFAMILY C, POLYPEPTIDE 5-RELATED"/>
    <property type="match status" value="1"/>
</dbReference>
<dbReference type="GO" id="GO:0005506">
    <property type="term" value="F:iron ion binding"/>
    <property type="evidence" value="ECO:0007669"/>
    <property type="project" value="InterPro"/>
</dbReference>
<gene>
    <name evidence="11" type="ORF">HUJ06_028284</name>
</gene>
<dbReference type="EMBL" id="DUZY01000002">
    <property type="protein sequence ID" value="DAD26816.1"/>
    <property type="molecule type" value="Genomic_DNA"/>
</dbReference>
<dbReference type="PRINTS" id="PR00463">
    <property type="entry name" value="EP450I"/>
</dbReference>
<keyword evidence="5 9" id="KW-0560">Oxidoreductase</keyword>
<sequence>MALLVSFIFFLLSILSVVLFLKPSPNNLPPGPFSWPIIGTLLPKLKKQPHVELSKLAQRFGPLMLLKFGVEPVVVASSHVAAVEVLKNQDRLLSGRFAPHSVRIKGYIEHSMVWADCTDYWKMVRKVWRTELFSTKMLDIQAHAREEKVSELMKFLIRKEGEKLMILAAIPNLADLYPILGGSDFQGLRKASAACVKRMNESWAAIVKQRRKNDDHSKNDFLQVLLDSGFSDPQIDAMLLQETFGPGSDTSTSTIEWAMAELLRNPEKLVKVREELDRVIRRSNNVKESDLPNLPYLHACVKETLRLHPPVTFLLPHRAMETCQMMNYTIPKGCQLMVNTYAIGRDSKTWEKPLSFLPERFLNSELDYQGNDFQYIPFGAGRRICPGLSLATRVVRLILASLLHTFDWSLPDGMHPDELDMNDKFGLALQKDIPLVVIPKLRK</sequence>
<keyword evidence="12" id="KW-1185">Reference proteome</keyword>
<dbReference type="GO" id="GO:0016705">
    <property type="term" value="F:oxidoreductase activity, acting on paired donors, with incorporation or reduction of molecular oxygen"/>
    <property type="evidence" value="ECO:0007669"/>
    <property type="project" value="InterPro"/>
</dbReference>
<protein>
    <recommendedName>
        <fullName evidence="13">(S)-N-methylcoclaurine 3'-hydroxylase isozyme 2</fullName>
    </recommendedName>
</protein>
<dbReference type="InterPro" id="IPR017972">
    <property type="entry name" value="Cyt_P450_CS"/>
</dbReference>
<keyword evidence="7 9" id="KW-0503">Monooxygenase</keyword>
<keyword evidence="6 8" id="KW-0408">Iron</keyword>
<comment type="cofactor">
    <cofactor evidence="1 8">
        <name>heme</name>
        <dbReference type="ChEBI" id="CHEBI:30413"/>
    </cofactor>
</comment>
<evidence type="ECO:0000256" key="10">
    <source>
        <dbReference type="SAM" id="SignalP"/>
    </source>
</evidence>
<evidence type="ECO:0000256" key="3">
    <source>
        <dbReference type="ARBA" id="ARBA00022617"/>
    </source>
</evidence>
<feature type="chain" id="PRO_5032589940" description="(S)-N-methylcoclaurine 3'-hydroxylase isozyme 2" evidence="10">
    <location>
        <begin position="21"/>
        <end position="443"/>
    </location>
</feature>
<evidence type="ECO:0000256" key="1">
    <source>
        <dbReference type="ARBA" id="ARBA00001971"/>
    </source>
</evidence>
<dbReference type="SUPFAM" id="SSF48264">
    <property type="entry name" value="Cytochrome P450"/>
    <property type="match status" value="1"/>
</dbReference>
<feature type="binding site" description="axial binding residue" evidence="8">
    <location>
        <position position="385"/>
    </location>
    <ligand>
        <name>heme</name>
        <dbReference type="ChEBI" id="CHEBI:30413"/>
    </ligand>
    <ligandPart>
        <name>Fe</name>
        <dbReference type="ChEBI" id="CHEBI:18248"/>
    </ligandPart>
</feature>
<keyword evidence="4 8" id="KW-0479">Metal-binding</keyword>
<evidence type="ECO:0000256" key="6">
    <source>
        <dbReference type="ARBA" id="ARBA00023004"/>
    </source>
</evidence>
<evidence type="ECO:0000256" key="2">
    <source>
        <dbReference type="ARBA" id="ARBA00010617"/>
    </source>
</evidence>
<evidence type="ECO:0000256" key="9">
    <source>
        <dbReference type="RuleBase" id="RU000461"/>
    </source>
</evidence>
<evidence type="ECO:0000313" key="12">
    <source>
        <dbReference type="Proteomes" id="UP000607653"/>
    </source>
</evidence>
<accession>A0A822Y6M0</accession>
<dbReference type="InterPro" id="IPR002401">
    <property type="entry name" value="Cyt_P450_E_grp-I"/>
</dbReference>
<dbReference type="PRINTS" id="PR00385">
    <property type="entry name" value="P450"/>
</dbReference>
<dbReference type="CDD" id="cd11073">
    <property type="entry name" value="CYP76-like"/>
    <property type="match status" value="1"/>
</dbReference>
<evidence type="ECO:0000256" key="4">
    <source>
        <dbReference type="ARBA" id="ARBA00022723"/>
    </source>
</evidence>
<dbReference type="InterPro" id="IPR036396">
    <property type="entry name" value="Cyt_P450_sf"/>
</dbReference>
<dbReference type="Pfam" id="PF00067">
    <property type="entry name" value="p450"/>
    <property type="match status" value="2"/>
</dbReference>
<feature type="signal peptide" evidence="10">
    <location>
        <begin position="1"/>
        <end position="20"/>
    </location>
</feature>
<name>A0A822Y6M0_NELNU</name>
<comment type="similarity">
    <text evidence="2 9">Belongs to the cytochrome P450 family.</text>
</comment>
<dbReference type="Gene3D" id="1.10.630.10">
    <property type="entry name" value="Cytochrome P450"/>
    <property type="match status" value="1"/>
</dbReference>
<dbReference type="Proteomes" id="UP000607653">
    <property type="component" value="Unassembled WGS sequence"/>
</dbReference>
<dbReference type="PROSITE" id="PS00086">
    <property type="entry name" value="CYTOCHROME_P450"/>
    <property type="match status" value="1"/>
</dbReference>
<reference evidence="11 12" key="1">
    <citation type="journal article" date="2020" name="Mol. Biol. Evol.">
        <title>Distinct Expression and Methylation Patterns for Genes with Different Fates following a Single Whole-Genome Duplication in Flowering Plants.</title>
        <authorList>
            <person name="Shi T."/>
            <person name="Rahmani R.S."/>
            <person name="Gugger P.F."/>
            <person name="Wang M."/>
            <person name="Li H."/>
            <person name="Zhang Y."/>
            <person name="Li Z."/>
            <person name="Wang Q."/>
            <person name="Van de Peer Y."/>
            <person name="Marchal K."/>
            <person name="Chen J."/>
        </authorList>
    </citation>
    <scope>NUCLEOTIDE SEQUENCE [LARGE SCALE GENOMIC DNA]</scope>
    <source>
        <tissue evidence="11">Leaf</tissue>
    </source>
</reference>
<keyword evidence="3 8" id="KW-0349">Heme</keyword>
<evidence type="ECO:0000256" key="7">
    <source>
        <dbReference type="ARBA" id="ARBA00023033"/>
    </source>
</evidence>
<dbReference type="GO" id="GO:0004497">
    <property type="term" value="F:monooxygenase activity"/>
    <property type="evidence" value="ECO:0007669"/>
    <property type="project" value="UniProtKB-KW"/>
</dbReference>
<dbReference type="AlphaFoldDB" id="A0A822Y6M0"/>
<evidence type="ECO:0008006" key="13">
    <source>
        <dbReference type="Google" id="ProtNLM"/>
    </source>
</evidence>
<dbReference type="InterPro" id="IPR001128">
    <property type="entry name" value="Cyt_P450"/>
</dbReference>